<keyword evidence="7" id="KW-0479">Metal-binding</keyword>
<dbReference type="InterPro" id="IPR003796">
    <property type="entry name" value="RNR_NrdR-like"/>
</dbReference>
<comment type="cofactor">
    <cofactor evidence="7">
        <name>Zn(2+)</name>
        <dbReference type="ChEBI" id="CHEBI:29105"/>
    </cofactor>
    <text evidence="7">Binds 1 zinc ion.</text>
</comment>
<evidence type="ECO:0000256" key="5">
    <source>
        <dbReference type="ARBA" id="ARBA00023125"/>
    </source>
</evidence>
<sequence length="148" mass="17538">MKCPFCSYQESKVLETRLSEDLETTRRRRECIHCTKRFTTYERVERSPLIVVKKDGRREQFDFEKLSRGLQKATERTRVSADDIEEIVNQVEQELRAQATTEIPSILIGEHAAQHLKKIDKVAYIRFASVFKQFVDVEEFEKELRKLL</sequence>
<keyword evidence="6 7" id="KW-0804">Transcription</keyword>
<name>A0A0G0T5B5_9BACT</name>
<evidence type="ECO:0000259" key="8">
    <source>
        <dbReference type="PROSITE" id="PS51161"/>
    </source>
</evidence>
<dbReference type="InterPro" id="IPR005144">
    <property type="entry name" value="ATP-cone_dom"/>
</dbReference>
<dbReference type="PANTHER" id="PTHR30455:SF2">
    <property type="entry name" value="TRANSCRIPTIONAL REPRESSOR NRDR"/>
    <property type="match status" value="1"/>
</dbReference>
<keyword evidence="2 7" id="KW-0547">Nucleotide-binding</keyword>
<dbReference type="PATRIC" id="fig|1618482.3.peg.521"/>
<evidence type="ECO:0000256" key="3">
    <source>
        <dbReference type="ARBA" id="ARBA00022840"/>
    </source>
</evidence>
<dbReference type="AlphaFoldDB" id="A0A0G0T5B5"/>
<keyword evidence="3 7" id="KW-0067">ATP-binding</keyword>
<dbReference type="NCBIfam" id="TIGR00244">
    <property type="entry name" value="transcriptional regulator NrdR"/>
    <property type="match status" value="1"/>
</dbReference>
<dbReference type="PROSITE" id="PS51161">
    <property type="entry name" value="ATP_CONE"/>
    <property type="match status" value="1"/>
</dbReference>
<keyword evidence="1 7" id="KW-0678">Repressor</keyword>
<proteinExistence type="inferred from homology"/>
<evidence type="ECO:0000256" key="4">
    <source>
        <dbReference type="ARBA" id="ARBA00023015"/>
    </source>
</evidence>
<evidence type="ECO:0000256" key="1">
    <source>
        <dbReference type="ARBA" id="ARBA00022491"/>
    </source>
</evidence>
<dbReference type="HAMAP" id="MF_00440">
    <property type="entry name" value="NrdR"/>
    <property type="match status" value="1"/>
</dbReference>
<evidence type="ECO:0000256" key="2">
    <source>
        <dbReference type="ARBA" id="ARBA00022741"/>
    </source>
</evidence>
<dbReference type="Proteomes" id="UP000034664">
    <property type="component" value="Unassembled WGS sequence"/>
</dbReference>
<evidence type="ECO:0000313" key="10">
    <source>
        <dbReference type="Proteomes" id="UP000034664"/>
    </source>
</evidence>
<evidence type="ECO:0000256" key="6">
    <source>
        <dbReference type="ARBA" id="ARBA00023163"/>
    </source>
</evidence>
<feature type="zinc finger region" evidence="7">
    <location>
        <begin position="3"/>
        <end position="34"/>
    </location>
</feature>
<dbReference type="GO" id="GO:0005524">
    <property type="term" value="F:ATP binding"/>
    <property type="evidence" value="ECO:0007669"/>
    <property type="project" value="UniProtKB-UniRule"/>
</dbReference>
<comment type="function">
    <text evidence="7">Negatively regulates transcription of bacterial ribonucleotide reductase nrd genes and operons by binding to NrdR-boxes.</text>
</comment>
<dbReference type="Pfam" id="PF03477">
    <property type="entry name" value="ATP-cone"/>
    <property type="match status" value="1"/>
</dbReference>
<dbReference type="PANTHER" id="PTHR30455">
    <property type="entry name" value="TRANSCRIPTIONAL REPRESSOR NRDR"/>
    <property type="match status" value="1"/>
</dbReference>
<feature type="domain" description="ATP-cone" evidence="8">
    <location>
        <begin position="49"/>
        <end position="139"/>
    </location>
</feature>
<dbReference type="GO" id="GO:0008270">
    <property type="term" value="F:zinc ion binding"/>
    <property type="evidence" value="ECO:0007669"/>
    <property type="project" value="UniProtKB-UniRule"/>
</dbReference>
<dbReference type="Pfam" id="PF22811">
    <property type="entry name" value="Zn_ribbon_NrdR"/>
    <property type="match status" value="1"/>
</dbReference>
<keyword evidence="7" id="KW-0863">Zinc-finger</keyword>
<keyword evidence="5 7" id="KW-0238">DNA-binding</keyword>
<accession>A0A0G0T5B5</accession>
<keyword evidence="7" id="KW-0862">Zinc</keyword>
<organism evidence="9 10">
    <name type="scientific">Candidatus Roizmanbacteria bacterium GW2011_GWB1_40_7</name>
    <dbReference type="NCBI Taxonomy" id="1618482"/>
    <lineage>
        <taxon>Bacteria</taxon>
        <taxon>Candidatus Roizmaniibacteriota</taxon>
    </lineage>
</organism>
<gene>
    <name evidence="7" type="primary">nrdR</name>
    <name evidence="9" type="ORF">UU14_C0010G0022</name>
</gene>
<dbReference type="GO" id="GO:0045892">
    <property type="term" value="P:negative regulation of DNA-templated transcription"/>
    <property type="evidence" value="ECO:0007669"/>
    <property type="project" value="UniProtKB-UniRule"/>
</dbReference>
<dbReference type="EMBL" id="LBZM01000010">
    <property type="protein sequence ID" value="KKR72188.1"/>
    <property type="molecule type" value="Genomic_DNA"/>
</dbReference>
<comment type="similarity">
    <text evidence="7">Belongs to the NrdR family.</text>
</comment>
<dbReference type="GO" id="GO:0003677">
    <property type="term" value="F:DNA binding"/>
    <property type="evidence" value="ECO:0007669"/>
    <property type="project" value="UniProtKB-KW"/>
</dbReference>
<evidence type="ECO:0000256" key="7">
    <source>
        <dbReference type="HAMAP-Rule" id="MF_00440"/>
    </source>
</evidence>
<evidence type="ECO:0000313" key="9">
    <source>
        <dbReference type="EMBL" id="KKR72188.1"/>
    </source>
</evidence>
<comment type="caution">
    <text evidence="9">The sequence shown here is derived from an EMBL/GenBank/DDBJ whole genome shotgun (WGS) entry which is preliminary data.</text>
</comment>
<protein>
    <recommendedName>
        <fullName evidence="7">Transcriptional repressor NrdR</fullName>
    </recommendedName>
</protein>
<reference evidence="9 10" key="1">
    <citation type="journal article" date="2015" name="Nature">
        <title>rRNA introns, odd ribosomes, and small enigmatic genomes across a large radiation of phyla.</title>
        <authorList>
            <person name="Brown C.T."/>
            <person name="Hug L.A."/>
            <person name="Thomas B.C."/>
            <person name="Sharon I."/>
            <person name="Castelle C.J."/>
            <person name="Singh A."/>
            <person name="Wilkins M.J."/>
            <person name="Williams K.H."/>
            <person name="Banfield J.F."/>
        </authorList>
    </citation>
    <scope>NUCLEOTIDE SEQUENCE [LARGE SCALE GENOMIC DNA]</scope>
</reference>
<dbReference type="InterPro" id="IPR055173">
    <property type="entry name" value="NrdR-like_N"/>
</dbReference>
<keyword evidence="4 7" id="KW-0805">Transcription regulation</keyword>